<keyword evidence="3" id="KW-1185">Reference proteome</keyword>
<dbReference type="EMBL" id="KZ857921">
    <property type="protein sequence ID" value="RDX39401.1"/>
    <property type="molecule type" value="Genomic_DNA"/>
</dbReference>
<feature type="transmembrane region" description="Helical" evidence="1">
    <location>
        <begin position="20"/>
        <end position="39"/>
    </location>
</feature>
<feature type="transmembrane region" description="Helical" evidence="1">
    <location>
        <begin position="51"/>
        <end position="70"/>
    </location>
</feature>
<keyword evidence="1" id="KW-0812">Transmembrane</keyword>
<dbReference type="Proteomes" id="UP000256964">
    <property type="component" value="Unassembled WGS sequence"/>
</dbReference>
<gene>
    <name evidence="2" type="ORF">OH76DRAFT_1491205</name>
</gene>
<proteinExistence type="predicted"/>
<evidence type="ECO:0000313" key="2">
    <source>
        <dbReference type="EMBL" id="RDX39401.1"/>
    </source>
</evidence>
<reference evidence="2 3" key="1">
    <citation type="journal article" date="2018" name="Biotechnol. Biofuels">
        <title>Integrative visual omics of the white-rot fungus Polyporus brumalis exposes the biotechnological potential of its oxidative enzymes for delignifying raw plant biomass.</title>
        <authorList>
            <person name="Miyauchi S."/>
            <person name="Rancon A."/>
            <person name="Drula E."/>
            <person name="Hage H."/>
            <person name="Chaduli D."/>
            <person name="Favel A."/>
            <person name="Grisel S."/>
            <person name="Henrissat B."/>
            <person name="Herpoel-Gimbert I."/>
            <person name="Ruiz-Duenas F.J."/>
            <person name="Chevret D."/>
            <person name="Hainaut M."/>
            <person name="Lin J."/>
            <person name="Wang M."/>
            <person name="Pangilinan J."/>
            <person name="Lipzen A."/>
            <person name="Lesage-Meessen L."/>
            <person name="Navarro D."/>
            <person name="Riley R."/>
            <person name="Grigoriev I.V."/>
            <person name="Zhou S."/>
            <person name="Raouche S."/>
            <person name="Rosso M.N."/>
        </authorList>
    </citation>
    <scope>NUCLEOTIDE SEQUENCE [LARGE SCALE GENOMIC DNA]</scope>
    <source>
        <strain evidence="2 3">BRFM 1820</strain>
    </source>
</reference>
<organism evidence="2 3">
    <name type="scientific">Lentinus brumalis</name>
    <dbReference type="NCBI Taxonomy" id="2498619"/>
    <lineage>
        <taxon>Eukaryota</taxon>
        <taxon>Fungi</taxon>
        <taxon>Dikarya</taxon>
        <taxon>Basidiomycota</taxon>
        <taxon>Agaricomycotina</taxon>
        <taxon>Agaricomycetes</taxon>
        <taxon>Polyporales</taxon>
        <taxon>Polyporaceae</taxon>
        <taxon>Lentinus</taxon>
    </lineage>
</organism>
<evidence type="ECO:0000256" key="1">
    <source>
        <dbReference type="SAM" id="Phobius"/>
    </source>
</evidence>
<keyword evidence="1" id="KW-0472">Membrane</keyword>
<protein>
    <submittedName>
        <fullName evidence="2">Uncharacterized protein</fullName>
    </submittedName>
</protein>
<sequence>MSLVLDPDFCSLPVHPSHRLDSWSLATVITMQCLVFSALGARMHAAATVHVLRGFALVSSCLVSALGTLYPW</sequence>
<keyword evidence="1" id="KW-1133">Transmembrane helix</keyword>
<accession>A0A371CGL5</accession>
<evidence type="ECO:0000313" key="3">
    <source>
        <dbReference type="Proteomes" id="UP000256964"/>
    </source>
</evidence>
<name>A0A371CGL5_9APHY</name>
<dbReference type="AlphaFoldDB" id="A0A371CGL5"/>